<evidence type="ECO:0000313" key="8">
    <source>
        <dbReference type="Proteomes" id="UP001336250"/>
    </source>
</evidence>
<sequence length="1298" mass="137501">MRRVLRHAAALLACGVAVACGGLPAAWGGDGLPRFEQLGPREGLPPLAVSAIAQDVHGQVWLGTAAGLLRYDGRRVTPLQDLSTPSSRMVFALHPDDARQRLWVGSEGGLDVLDLRTDLLQAVPPPAALRGQRRRVVSVQPGPPGALWVLFGRGDLYRLDAASLAWTAQPIGGSGNPGARWPAWTMAPDGQGGVWVPDGGVAVHVAADGRVRRRLHTVERSPRPGAQPAAAIRALALDGEGRLWVSNGRGLQIWRGPDGDAPVRDPVPVLPRCGQAGVSDLLRDRRGDMWVHARGRGLCRWQQGRPAGSHVPVSPMEASQGLAEPVSTLYQGRDGALWVGTWNRGVAHADLGAMVAVRHVHSAAEAAVLSASENVAMLVPWGADEVLVGSYAGDLRRLDLRSGRWTALPRGLRGVGLRSSLRTASGEVWLGSETDGLYRLDLRTGALRRHGMPSRGPRMRAINALAMDRSGALWVGTNAGLERLDAQGGWQGFGPASGIDQAVGGSVVNAVLALPDGEVLVGGRMGLRAWTPAAGRFSSADTPGAVEVLKLHRDDAGRIWVGAIEGLFEAERSGGRWRLVAWNELPGLPVGAGGVRNVTALQADAQGQLWVLDAHGAFRVDPARRTARRFPDLLGADAGTWREQAARLADGRVLIGGTGVHVFHPGEVRPPAAAPGVALSALSLFNRPATAAVLQALGVGEALRHARRITLSHDQNVVGFEFAALQPGPADRVRYAWRLEGFDAGWNQAGPGPAAATYTNLDPGDYVLAYRASLDGGSWTPEPGRLEITVLPPFWRTWWWAASMALLGLAVLGSAYHLRVRSLQQARLRLEQEVAARTREVLAQQASLAEEKAEADRQREAAEAAQRHIGALSELGRDIMASLDTEAIHRTLCAGLCRLMPARQVRVLRSAADAPPPAALTLAFAWEQGVPVRPVGPVADPASLAQRCLRSGEAGVASRRAGEPLLGPDAPAWARAALLAPLGAHGRTIGVIVVFGEATEAFGPVQLDMLRALAGHLAGALSNAEAYERLRFAQARLVEREKMAALGSLVAGVAHELNTPLGNGVLLATTLQDEVRRFAGDMARGGLRRSALQAFIGTMERSAELLLSALNGAATLVRSFKQVAVDQTADLRRPFELHALCEELAATLASRLKPQQHVLAVDVPEGIRMDGYPGSLGQVLSNLILNAAQHGFEGRTGGRMHLRAERPDPQQVRLVFTDDGAGIPAEHLPRIFEPFFTTRLGRGGSGLGLSISYNIVTALLGGRIAASSPPGQGARFELVLPLVAPARTGGGGREPGAA</sequence>
<dbReference type="GO" id="GO:0000155">
    <property type="term" value="F:phosphorelay sensor kinase activity"/>
    <property type="evidence" value="ECO:0007669"/>
    <property type="project" value="InterPro"/>
</dbReference>
<evidence type="ECO:0000259" key="6">
    <source>
        <dbReference type="PROSITE" id="PS50109"/>
    </source>
</evidence>
<keyword evidence="5" id="KW-0732">Signal</keyword>
<keyword evidence="8" id="KW-1185">Reference proteome</keyword>
<keyword evidence="4" id="KW-0175">Coiled coil</keyword>
<dbReference type="PROSITE" id="PS51257">
    <property type="entry name" value="PROKAR_LIPOPROTEIN"/>
    <property type="match status" value="1"/>
</dbReference>
<dbReference type="Pfam" id="PF07495">
    <property type="entry name" value="Y_Y_Y"/>
    <property type="match status" value="1"/>
</dbReference>
<dbReference type="InterPro" id="IPR011123">
    <property type="entry name" value="Y_Y_Y"/>
</dbReference>
<dbReference type="SMART" id="SM00387">
    <property type="entry name" value="HATPase_c"/>
    <property type="match status" value="1"/>
</dbReference>
<dbReference type="Gene3D" id="3.30.450.40">
    <property type="match status" value="1"/>
</dbReference>
<dbReference type="Gene3D" id="1.10.287.130">
    <property type="match status" value="1"/>
</dbReference>
<dbReference type="RefSeq" id="WP_332288144.1">
    <property type="nucleotide sequence ID" value="NZ_JAZIBG010000016.1"/>
</dbReference>
<dbReference type="PRINTS" id="PR00344">
    <property type="entry name" value="BCTRLSENSOR"/>
</dbReference>
<dbReference type="InterPro" id="IPR036097">
    <property type="entry name" value="HisK_dim/P_sf"/>
</dbReference>
<dbReference type="PANTHER" id="PTHR43547">
    <property type="entry name" value="TWO-COMPONENT HISTIDINE KINASE"/>
    <property type="match status" value="1"/>
</dbReference>
<dbReference type="SUPFAM" id="SSF55874">
    <property type="entry name" value="ATPase domain of HSP90 chaperone/DNA topoisomerase II/histidine kinase"/>
    <property type="match status" value="1"/>
</dbReference>
<dbReference type="InterPro" id="IPR013783">
    <property type="entry name" value="Ig-like_fold"/>
</dbReference>
<comment type="catalytic activity">
    <reaction evidence="1">
        <text>ATP + protein L-histidine = ADP + protein N-phospho-L-histidine.</text>
        <dbReference type="EC" id="2.7.13.3"/>
    </reaction>
</comment>
<reference evidence="7 8" key="1">
    <citation type="submission" date="2024-02" db="EMBL/GenBank/DDBJ databases">
        <title>Genome sequence of Aquincola sp. MAHUQ-54.</title>
        <authorList>
            <person name="Huq M.A."/>
        </authorList>
    </citation>
    <scope>NUCLEOTIDE SEQUENCE [LARGE SCALE GENOMIC DNA]</scope>
    <source>
        <strain evidence="7 8">MAHUQ-54</strain>
    </source>
</reference>
<evidence type="ECO:0000256" key="1">
    <source>
        <dbReference type="ARBA" id="ARBA00000085"/>
    </source>
</evidence>
<keyword evidence="3" id="KW-0597">Phosphoprotein</keyword>
<dbReference type="InterPro" id="IPR015943">
    <property type="entry name" value="WD40/YVTN_repeat-like_dom_sf"/>
</dbReference>
<dbReference type="Gene3D" id="2.60.40.10">
    <property type="entry name" value="Immunoglobulins"/>
    <property type="match status" value="1"/>
</dbReference>
<feature type="signal peptide" evidence="5">
    <location>
        <begin position="1"/>
        <end position="19"/>
    </location>
</feature>
<dbReference type="Pfam" id="PF13492">
    <property type="entry name" value="GAF_3"/>
    <property type="match status" value="1"/>
</dbReference>
<dbReference type="InterPro" id="IPR003018">
    <property type="entry name" value="GAF"/>
</dbReference>
<evidence type="ECO:0000256" key="5">
    <source>
        <dbReference type="SAM" id="SignalP"/>
    </source>
</evidence>
<evidence type="ECO:0000256" key="3">
    <source>
        <dbReference type="ARBA" id="ARBA00022553"/>
    </source>
</evidence>
<name>A0AAW9QBT5_9BURK</name>
<dbReference type="PROSITE" id="PS50109">
    <property type="entry name" value="HIS_KIN"/>
    <property type="match status" value="1"/>
</dbReference>
<dbReference type="Gene3D" id="3.30.565.10">
    <property type="entry name" value="Histidine kinase-like ATPase, C-terminal domain"/>
    <property type="match status" value="1"/>
</dbReference>
<evidence type="ECO:0000256" key="4">
    <source>
        <dbReference type="SAM" id="Coils"/>
    </source>
</evidence>
<dbReference type="Pfam" id="PF07494">
    <property type="entry name" value="Reg_prop"/>
    <property type="match status" value="1"/>
</dbReference>
<accession>A0AAW9QBT5</accession>
<evidence type="ECO:0000313" key="7">
    <source>
        <dbReference type="EMBL" id="MEF7613199.1"/>
    </source>
</evidence>
<dbReference type="EC" id="2.7.13.3" evidence="2"/>
<comment type="caution">
    <text evidence="7">The sequence shown here is derived from an EMBL/GenBank/DDBJ whole genome shotgun (WGS) entry which is preliminary data.</text>
</comment>
<dbReference type="InterPro" id="IPR004358">
    <property type="entry name" value="Sig_transdc_His_kin-like_C"/>
</dbReference>
<feature type="coiled-coil region" evidence="4">
    <location>
        <begin position="820"/>
        <end position="868"/>
    </location>
</feature>
<dbReference type="SUPFAM" id="SSF47384">
    <property type="entry name" value="Homodimeric domain of signal transducing histidine kinase"/>
    <property type="match status" value="1"/>
</dbReference>
<dbReference type="InterPro" id="IPR003594">
    <property type="entry name" value="HATPase_dom"/>
</dbReference>
<dbReference type="InterPro" id="IPR003661">
    <property type="entry name" value="HisK_dim/P_dom"/>
</dbReference>
<feature type="chain" id="PRO_5043679043" description="histidine kinase" evidence="5">
    <location>
        <begin position="20"/>
        <end position="1298"/>
    </location>
</feature>
<proteinExistence type="predicted"/>
<dbReference type="SMART" id="SM00065">
    <property type="entry name" value="GAF"/>
    <property type="match status" value="1"/>
</dbReference>
<dbReference type="InterPro" id="IPR011110">
    <property type="entry name" value="Reg_prop"/>
</dbReference>
<gene>
    <name evidence="7" type="ORF">V4F39_04685</name>
</gene>
<dbReference type="EMBL" id="JAZIBG010000016">
    <property type="protein sequence ID" value="MEF7613199.1"/>
    <property type="molecule type" value="Genomic_DNA"/>
</dbReference>
<dbReference type="CDD" id="cd00082">
    <property type="entry name" value="HisKA"/>
    <property type="match status" value="1"/>
</dbReference>
<dbReference type="InterPro" id="IPR005467">
    <property type="entry name" value="His_kinase_dom"/>
</dbReference>
<dbReference type="InterPro" id="IPR029016">
    <property type="entry name" value="GAF-like_dom_sf"/>
</dbReference>
<feature type="domain" description="Histidine kinase" evidence="6">
    <location>
        <begin position="1052"/>
        <end position="1284"/>
    </location>
</feature>
<protein>
    <recommendedName>
        <fullName evidence="2">histidine kinase</fullName>
        <ecNumber evidence="2">2.7.13.3</ecNumber>
    </recommendedName>
</protein>
<dbReference type="PANTHER" id="PTHR43547:SF2">
    <property type="entry name" value="HYBRID SIGNAL TRANSDUCTION HISTIDINE KINASE C"/>
    <property type="match status" value="1"/>
</dbReference>
<dbReference type="Proteomes" id="UP001336250">
    <property type="component" value="Unassembled WGS sequence"/>
</dbReference>
<organism evidence="7 8">
    <name type="scientific">Aquincola agrisoli</name>
    <dbReference type="NCBI Taxonomy" id="3119538"/>
    <lineage>
        <taxon>Bacteria</taxon>
        <taxon>Pseudomonadati</taxon>
        <taxon>Pseudomonadota</taxon>
        <taxon>Betaproteobacteria</taxon>
        <taxon>Burkholderiales</taxon>
        <taxon>Sphaerotilaceae</taxon>
        <taxon>Aquincola</taxon>
    </lineage>
</organism>
<dbReference type="SUPFAM" id="SSF63829">
    <property type="entry name" value="Calcium-dependent phosphotriesterase"/>
    <property type="match status" value="2"/>
</dbReference>
<evidence type="ECO:0000256" key="2">
    <source>
        <dbReference type="ARBA" id="ARBA00012438"/>
    </source>
</evidence>
<dbReference type="Gene3D" id="2.130.10.10">
    <property type="entry name" value="YVTN repeat-like/Quinoprotein amine dehydrogenase"/>
    <property type="match status" value="2"/>
</dbReference>
<dbReference type="Pfam" id="PF02518">
    <property type="entry name" value="HATPase_c"/>
    <property type="match status" value="1"/>
</dbReference>
<dbReference type="InterPro" id="IPR036890">
    <property type="entry name" value="HATPase_C_sf"/>
</dbReference>
<dbReference type="SUPFAM" id="SSF55781">
    <property type="entry name" value="GAF domain-like"/>
    <property type="match status" value="1"/>
</dbReference>